<dbReference type="InterPro" id="IPR000232">
    <property type="entry name" value="HSF_DNA-bd"/>
</dbReference>
<evidence type="ECO:0000256" key="5">
    <source>
        <dbReference type="ARBA" id="ARBA00023163"/>
    </source>
</evidence>
<comment type="subcellular location">
    <subcellularLocation>
        <location evidence="1">Nucleus</location>
    </subcellularLocation>
</comment>
<name>A0A9N8VN21_9GLOM</name>
<feature type="domain" description="ETS" evidence="8">
    <location>
        <begin position="1"/>
        <end position="71"/>
    </location>
</feature>
<dbReference type="PROSITE" id="PS50061">
    <property type="entry name" value="ETS_DOMAIN_3"/>
    <property type="match status" value="1"/>
</dbReference>
<dbReference type="PRINTS" id="PR00056">
    <property type="entry name" value="HSFDOMAIN"/>
</dbReference>
<dbReference type="SUPFAM" id="SSF46785">
    <property type="entry name" value="Winged helix' DNA-binding domain"/>
    <property type="match status" value="1"/>
</dbReference>
<sequence length="196" mass="22479">MLEDKSHSHVVSWGISGETFVVHDPTEFARTILPRHFKHSNFASFVRQLNKYDFHKIKSNEEGRAYGEQAWEFQHPKFQFNRRDLLEEIKAIIGKSRNLRTTHSQNGASMPPIDRIYDRFSSANTLSLSSSPSNLYAPQQSHTDPQPVHLRDVDVQAQYIPYFNFDPSGMSHTTSEIGNAPYMIPQKLVMSAREGT</sequence>
<reference evidence="9" key="1">
    <citation type="submission" date="2021-06" db="EMBL/GenBank/DDBJ databases">
        <authorList>
            <person name="Kallberg Y."/>
            <person name="Tangrot J."/>
            <person name="Rosling A."/>
        </authorList>
    </citation>
    <scope>NUCLEOTIDE SEQUENCE</scope>
    <source>
        <strain evidence="9">BR232B</strain>
    </source>
</reference>
<dbReference type="InterPro" id="IPR036390">
    <property type="entry name" value="WH_DNA-bd_sf"/>
</dbReference>
<keyword evidence="3" id="KW-0805">Transcription regulation</keyword>
<organism evidence="9 10">
    <name type="scientific">Paraglomus brasilianum</name>
    <dbReference type="NCBI Taxonomy" id="144538"/>
    <lineage>
        <taxon>Eukaryota</taxon>
        <taxon>Fungi</taxon>
        <taxon>Fungi incertae sedis</taxon>
        <taxon>Mucoromycota</taxon>
        <taxon>Glomeromycotina</taxon>
        <taxon>Glomeromycetes</taxon>
        <taxon>Paraglomerales</taxon>
        <taxon>Paraglomeraceae</taxon>
        <taxon>Paraglomus</taxon>
    </lineage>
</organism>
<evidence type="ECO:0000256" key="1">
    <source>
        <dbReference type="ARBA" id="ARBA00004123"/>
    </source>
</evidence>
<comment type="caution">
    <text evidence="9">The sequence shown here is derived from an EMBL/GenBank/DDBJ whole genome shotgun (WGS) entry which is preliminary data.</text>
</comment>
<evidence type="ECO:0000256" key="3">
    <source>
        <dbReference type="ARBA" id="ARBA00023015"/>
    </source>
</evidence>
<keyword evidence="10" id="KW-1185">Reference proteome</keyword>
<evidence type="ECO:0000313" key="10">
    <source>
        <dbReference type="Proteomes" id="UP000789739"/>
    </source>
</evidence>
<evidence type="ECO:0000256" key="4">
    <source>
        <dbReference type="ARBA" id="ARBA00023125"/>
    </source>
</evidence>
<accession>A0A9N8VN21</accession>
<keyword evidence="6" id="KW-0539">Nucleus</keyword>
<dbReference type="PANTHER" id="PTHR10015">
    <property type="entry name" value="HEAT SHOCK TRANSCRIPTION FACTOR"/>
    <property type="match status" value="1"/>
</dbReference>
<evidence type="ECO:0000256" key="6">
    <source>
        <dbReference type="ARBA" id="ARBA00023242"/>
    </source>
</evidence>
<dbReference type="Proteomes" id="UP000789739">
    <property type="component" value="Unassembled WGS sequence"/>
</dbReference>
<dbReference type="EMBL" id="CAJVPI010000016">
    <property type="protein sequence ID" value="CAG8456434.1"/>
    <property type="molecule type" value="Genomic_DNA"/>
</dbReference>
<dbReference type="InterPro" id="IPR036388">
    <property type="entry name" value="WH-like_DNA-bd_sf"/>
</dbReference>
<keyword evidence="5" id="KW-0804">Transcription</keyword>
<dbReference type="GO" id="GO:0005634">
    <property type="term" value="C:nucleus"/>
    <property type="evidence" value="ECO:0007669"/>
    <property type="project" value="UniProtKB-SubCell"/>
</dbReference>
<dbReference type="PANTHER" id="PTHR10015:SF361">
    <property type="entry name" value="TRANSCRIPTION FACTOR SKN7"/>
    <property type="match status" value="1"/>
</dbReference>
<dbReference type="OrthoDB" id="60033at2759"/>
<evidence type="ECO:0000256" key="7">
    <source>
        <dbReference type="RuleBase" id="RU004020"/>
    </source>
</evidence>
<dbReference type="AlphaFoldDB" id="A0A9N8VN21"/>
<dbReference type="SMART" id="SM00415">
    <property type="entry name" value="HSF"/>
    <property type="match status" value="1"/>
</dbReference>
<dbReference type="PROSITE" id="PS00434">
    <property type="entry name" value="HSF_DOMAIN"/>
    <property type="match status" value="1"/>
</dbReference>
<gene>
    <name evidence="9" type="ORF">PBRASI_LOCUS341</name>
</gene>
<dbReference type="FunFam" id="1.10.10.10:FF:000027">
    <property type="entry name" value="Heat shock transcription factor 1"/>
    <property type="match status" value="1"/>
</dbReference>
<evidence type="ECO:0000256" key="2">
    <source>
        <dbReference type="ARBA" id="ARBA00005562"/>
    </source>
</evidence>
<evidence type="ECO:0000259" key="8">
    <source>
        <dbReference type="PROSITE" id="PS50061"/>
    </source>
</evidence>
<comment type="similarity">
    <text evidence="7">Belongs to the HSF family.</text>
</comment>
<dbReference type="GO" id="GO:0003700">
    <property type="term" value="F:DNA-binding transcription factor activity"/>
    <property type="evidence" value="ECO:0007669"/>
    <property type="project" value="InterPro"/>
</dbReference>
<dbReference type="Gene3D" id="1.10.10.10">
    <property type="entry name" value="Winged helix-like DNA-binding domain superfamily/Winged helix DNA-binding domain"/>
    <property type="match status" value="1"/>
</dbReference>
<evidence type="ECO:0000313" key="9">
    <source>
        <dbReference type="EMBL" id="CAG8456434.1"/>
    </source>
</evidence>
<keyword evidence="4" id="KW-0238">DNA-binding</keyword>
<comment type="similarity">
    <text evidence="2">Belongs to the ETS family.</text>
</comment>
<dbReference type="InterPro" id="IPR000418">
    <property type="entry name" value="Ets_dom"/>
</dbReference>
<proteinExistence type="inferred from homology"/>
<dbReference type="GO" id="GO:0043565">
    <property type="term" value="F:sequence-specific DNA binding"/>
    <property type="evidence" value="ECO:0007669"/>
    <property type="project" value="InterPro"/>
</dbReference>
<dbReference type="Pfam" id="PF00447">
    <property type="entry name" value="HSF_DNA-bind"/>
    <property type="match status" value="1"/>
</dbReference>
<protein>
    <submittedName>
        <fullName evidence="9">1460_t:CDS:1</fullName>
    </submittedName>
</protein>